<dbReference type="EMBL" id="CP029487">
    <property type="protein sequence ID" value="QCT72524.1"/>
    <property type="molecule type" value="Genomic_DNA"/>
</dbReference>
<protein>
    <submittedName>
        <fullName evidence="2">Class I SAM-dependent methyltransferase</fullName>
    </submittedName>
</protein>
<dbReference type="SUPFAM" id="SSF53335">
    <property type="entry name" value="S-adenosyl-L-methionine-dependent methyltransferases"/>
    <property type="match status" value="1"/>
</dbReference>
<proteinExistence type="predicted"/>
<evidence type="ECO:0000313" key="3">
    <source>
        <dbReference type="Proteomes" id="UP000218387"/>
    </source>
</evidence>
<evidence type="ECO:0000313" key="2">
    <source>
        <dbReference type="EMBL" id="QCT72524.1"/>
    </source>
</evidence>
<dbReference type="AlphaFoldDB" id="A0A4P9CAD7"/>
<dbReference type="RefSeq" id="WP_096919101.1">
    <property type="nucleotide sequence ID" value="NZ_CP029487.1"/>
</dbReference>
<feature type="domain" description="Methyltransferase" evidence="1">
    <location>
        <begin position="70"/>
        <end position="143"/>
    </location>
</feature>
<dbReference type="Gene3D" id="3.40.50.150">
    <property type="entry name" value="Vaccinia Virus protein VP39"/>
    <property type="match status" value="1"/>
</dbReference>
<dbReference type="CDD" id="cd02440">
    <property type="entry name" value="AdoMet_MTases"/>
    <property type="match status" value="1"/>
</dbReference>
<dbReference type="InterPro" id="IPR029063">
    <property type="entry name" value="SAM-dependent_MTases_sf"/>
</dbReference>
<sequence length="293" mass="33326">MNRREEFWIKCWRDAAERSLYREAFSEERKCWDASADYYDTGMGSSNERVDVLLEYLKCQGFWEGTQKRVLDIGSGTGSFALPLAECGAAVTALDCSAEMNRIVCQKAQEKGVDVKVQTGDFNRLPFETQAYDLVIGSMNPGLYHPEPFLKMLSLSRDLVVYVGICDTPVKQKSEKCRKSLDEILLGHTLTHGGSNQVKYPYQLLKAMGYEPTVLPVQCQWHCAEEENQAVERLVRHYETVETGITVKKWREAIRNYVKDNLEEGHFINEGKTVMGVLVCPLKLEETALEMTV</sequence>
<organism evidence="2 3">
    <name type="scientific">Eubacterium maltosivorans</name>
    <dbReference type="NCBI Taxonomy" id="2041044"/>
    <lineage>
        <taxon>Bacteria</taxon>
        <taxon>Bacillati</taxon>
        <taxon>Bacillota</taxon>
        <taxon>Clostridia</taxon>
        <taxon>Eubacteriales</taxon>
        <taxon>Eubacteriaceae</taxon>
        <taxon>Eubacterium</taxon>
    </lineage>
</organism>
<name>A0A4P9CAD7_EUBML</name>
<dbReference type="InterPro" id="IPR041698">
    <property type="entry name" value="Methyltransf_25"/>
</dbReference>
<gene>
    <name evidence="2" type="ORF">CPZ25_014700</name>
</gene>
<dbReference type="Proteomes" id="UP000218387">
    <property type="component" value="Chromosome"/>
</dbReference>
<dbReference type="KEGG" id="emt:CPZ25_014700"/>
<dbReference type="GO" id="GO:0008168">
    <property type="term" value="F:methyltransferase activity"/>
    <property type="evidence" value="ECO:0007669"/>
    <property type="project" value="UniProtKB-KW"/>
</dbReference>
<dbReference type="PANTHER" id="PTHR43591">
    <property type="entry name" value="METHYLTRANSFERASE"/>
    <property type="match status" value="1"/>
</dbReference>
<evidence type="ECO:0000259" key="1">
    <source>
        <dbReference type="Pfam" id="PF13649"/>
    </source>
</evidence>
<dbReference type="GO" id="GO:0032259">
    <property type="term" value="P:methylation"/>
    <property type="evidence" value="ECO:0007669"/>
    <property type="project" value="UniProtKB-KW"/>
</dbReference>
<keyword evidence="3" id="KW-1185">Reference proteome</keyword>
<accession>A0A4P9CAD7</accession>
<keyword evidence="2" id="KW-0489">Methyltransferase</keyword>
<dbReference type="Pfam" id="PF13649">
    <property type="entry name" value="Methyltransf_25"/>
    <property type="match status" value="1"/>
</dbReference>
<dbReference type="PANTHER" id="PTHR43591:SF24">
    <property type="entry name" value="2-METHOXY-6-POLYPRENYL-1,4-BENZOQUINOL METHYLASE, MITOCHONDRIAL"/>
    <property type="match status" value="1"/>
</dbReference>
<reference evidence="2 3" key="1">
    <citation type="submission" date="2018-05" db="EMBL/GenBank/DDBJ databases">
        <title>Genome comparison of Eubacterium sp.</title>
        <authorList>
            <person name="Feng Y."/>
            <person name="Sanchez-Andrea I."/>
            <person name="Stams A.J.M."/>
            <person name="De Vos W.M."/>
        </authorList>
    </citation>
    <scope>NUCLEOTIDE SEQUENCE [LARGE SCALE GENOMIC DNA]</scope>
    <source>
        <strain evidence="2 3">YI</strain>
    </source>
</reference>
<keyword evidence="2" id="KW-0808">Transferase</keyword>